<reference evidence="3" key="1">
    <citation type="submission" date="2016-03" db="EMBL/GenBank/DDBJ databases">
        <authorList>
            <person name="Guldener U."/>
        </authorList>
    </citation>
    <scope>NUCLEOTIDE SEQUENCE [LARGE SCALE GENOMIC DNA]</scope>
    <source>
        <strain evidence="3">04CH-RAC-A.6.1</strain>
    </source>
</reference>
<dbReference type="Proteomes" id="UP000178912">
    <property type="component" value="Unassembled WGS sequence"/>
</dbReference>
<proteinExistence type="predicted"/>
<feature type="compositionally biased region" description="Polar residues" evidence="1">
    <location>
        <begin position="1304"/>
        <end position="1317"/>
    </location>
</feature>
<evidence type="ECO:0000313" key="3">
    <source>
        <dbReference type="Proteomes" id="UP000178912"/>
    </source>
</evidence>
<dbReference type="EMBL" id="FJUX01000002">
    <property type="protein sequence ID" value="CZS89194.1"/>
    <property type="molecule type" value="Genomic_DNA"/>
</dbReference>
<keyword evidence="3" id="KW-1185">Reference proteome</keyword>
<feature type="region of interest" description="Disordered" evidence="1">
    <location>
        <begin position="1304"/>
        <end position="1331"/>
    </location>
</feature>
<accession>A0A1E1JY64</accession>
<evidence type="ECO:0000256" key="1">
    <source>
        <dbReference type="SAM" id="MobiDB-lite"/>
    </source>
</evidence>
<organism evidence="2 3">
    <name type="scientific">Rhynchosporium agropyri</name>
    <dbReference type="NCBI Taxonomy" id="914238"/>
    <lineage>
        <taxon>Eukaryota</taxon>
        <taxon>Fungi</taxon>
        <taxon>Dikarya</taxon>
        <taxon>Ascomycota</taxon>
        <taxon>Pezizomycotina</taxon>
        <taxon>Leotiomycetes</taxon>
        <taxon>Helotiales</taxon>
        <taxon>Ploettnerulaceae</taxon>
        <taxon>Rhynchosporium</taxon>
    </lineage>
</organism>
<evidence type="ECO:0000313" key="2">
    <source>
        <dbReference type="EMBL" id="CZS89194.1"/>
    </source>
</evidence>
<name>A0A1E1JY64_9HELO</name>
<protein>
    <submittedName>
        <fullName evidence="2">Uncharacterized protein</fullName>
    </submittedName>
</protein>
<gene>
    <name evidence="2" type="ORF">RAG0_00614</name>
</gene>
<dbReference type="OrthoDB" id="3825435at2759"/>
<sequence>MSQHRPPPAVFDFSTFLDAPGVAAQVKQYGAPQIIDIPQTLIPSPLAPHLAPNTVEKLRDFLVGDGSSAGHARGAEVWRSWKRAWDLWNNHYIEGRVSPIWIREEYERLKKEMEEARDSRRKDEQIRRIRTRHRPGHNTAIGPATIFSATQPEAGPGKFYRQTTETRPAGTIVVPKMESRPKPGSTREHRRKGEVVPVYGDRFVTEIVQVERVVPKYTTPLRRWTDVINSVKDNLLLPERSQFPGSTETIIEYTLEERQVMKFGCVDIVGDKVSPNLMSYEEVNQNLVAYGTLPGGERTDPPVFISQRPKMWYPVTEPCLDGTRTLTVDETVAVIEFEDVVVETLEEGEGLLLGWVEMDIPDVDMDADYDLDDRFGELPVVDEEPAIFYKRADKVERADGFSGGFFPMKSIDPYPEPEEADEDDVESKWLDVIQNTVWRPCRVGEMTLRIEMDEPFEVVAAENGLEFDGGVDCGRSPYPVLRSVTEHFKISQGSRNLPDVFRKKKMWDGVTGTIFNMPVKPLENEDSEDERADRMSLLYGDFFRDEARKHRHDCFPLNIRRVARRSDKNYPARQFAMPVLEDNETLVRYPWHIPEGKYDHVTAFEDDLSPYDPWKVTAEQKQKREVPVRRYPPAQSDKGEGHEDLLLVDDTIWREELEDDDYGRWKYYVTNLHGGTLLINGKEIKINQIAGPLPEFAIIETPGGQISFWWGPNGRNHLGGNPNLNHESAWRSLRSRDNEFSTVALTAGQEWDYKIRERITKEFSGNEWEDDKQWEDWKKAVVASEEDPKSDADHPDSSNLHLLYSLKASNANAWDLGKSTLITLETYEATGVPTGSDVVQPESFPTDTDELMWLHTKAEPLFRVIEAAKTNNFIEPLDIGMGFFPGAKRPFFRPEIVAQQQAIGVWEARLPIAKGEQRKLMNNLAKSKADRAEREKQANIEIGRKRAADSELQGGYPFKRTMADLVREEREAESNLERVNLDLANRQSNNVSRPVDSSVQSFDTAIRINLEQAFAAYNDRKLAAPAAGRPFTESLPTLQTAIDEHLKASRRKERGVAFKLQQRAAKGRVPIRNEDLPPGIDQVYASWKTNAKAAENERRKATALIRFNADTEALRLRQLKAFQDEAAKRAVVEKKIVDESVAATSKVTPADKSLRERNLARKHRLLAMLEVQKAKLSAALSTTTNLQVSPLQHFNAVSSHRPPFQNVNNLTSSTGSQAPPGVHSVSTAPPSIMPSQETYNEQQAILADINATLVKRSADLEANIIIRAEQAGQTVNTFLQTQGHVSKEEYIRLMLKNDTDVTLPTKVQPTPLGSTGIRTAETLPRPSDTPLSSVLTNRLGEYRGYLRMAVQRNLRRRAVSERKSQLQIVNTEGYQDIQAYLDRKSNSIRLEDVNDDVPIPKFPPPLPANATQAQKDNRTAIVRSLEAGYRENINVQLVKKGAIGQRIKDAEDFELAARLLERNRPARVDLGVTKPREIRREGQEEIFLDI</sequence>